<reference evidence="2 3" key="1">
    <citation type="submission" date="2020-04" db="EMBL/GenBank/DDBJ databases">
        <title>Plant Genome Project.</title>
        <authorList>
            <person name="Zhang R.-G."/>
        </authorList>
    </citation>
    <scope>NUCLEOTIDE SEQUENCE [LARGE SCALE GENOMIC DNA]</scope>
    <source>
        <strain evidence="2">YNK0</strain>
        <tissue evidence="2">Leaf</tissue>
    </source>
</reference>
<dbReference type="Gene3D" id="1.10.8.430">
    <property type="entry name" value="Helical domain of apoptotic protease-activating factors"/>
    <property type="match status" value="1"/>
</dbReference>
<dbReference type="InterPro" id="IPR027417">
    <property type="entry name" value="P-loop_NTPase"/>
</dbReference>
<dbReference type="GO" id="GO:0005524">
    <property type="term" value="F:ATP binding"/>
    <property type="evidence" value="ECO:0007669"/>
    <property type="project" value="UniProtKB-KW"/>
</dbReference>
<dbReference type="PANTHER" id="PTHR33463:SF204">
    <property type="entry name" value="NB-ARC DOMAIN-CONTAINING PROTEIN"/>
    <property type="match status" value="1"/>
</dbReference>
<dbReference type="PANTHER" id="PTHR33463">
    <property type="entry name" value="NB-ARC DOMAIN-CONTAINING PROTEIN-RELATED"/>
    <property type="match status" value="1"/>
</dbReference>
<accession>A0A834YUW2</accession>
<proteinExistence type="predicted"/>
<dbReference type="OrthoDB" id="1356450at2759"/>
<evidence type="ECO:0000313" key="2">
    <source>
        <dbReference type="EMBL" id="KAF8392076.1"/>
    </source>
</evidence>
<comment type="caution">
    <text evidence="2">The sequence shown here is derived from an EMBL/GenBank/DDBJ whole genome shotgun (WGS) entry which is preliminary data.</text>
</comment>
<dbReference type="InterPro" id="IPR050905">
    <property type="entry name" value="Plant_NBS-LRR"/>
</dbReference>
<dbReference type="SUPFAM" id="SSF52058">
    <property type="entry name" value="L domain-like"/>
    <property type="match status" value="1"/>
</dbReference>
<dbReference type="AlphaFoldDB" id="A0A834YUW2"/>
<organism evidence="2 3">
    <name type="scientific">Tetracentron sinense</name>
    <name type="common">Spur-leaf</name>
    <dbReference type="NCBI Taxonomy" id="13715"/>
    <lineage>
        <taxon>Eukaryota</taxon>
        <taxon>Viridiplantae</taxon>
        <taxon>Streptophyta</taxon>
        <taxon>Embryophyta</taxon>
        <taxon>Tracheophyta</taxon>
        <taxon>Spermatophyta</taxon>
        <taxon>Magnoliopsida</taxon>
        <taxon>Trochodendrales</taxon>
        <taxon>Trochodendraceae</taxon>
        <taxon>Tetracentron</taxon>
    </lineage>
</organism>
<dbReference type="InterPro" id="IPR032675">
    <property type="entry name" value="LRR_dom_sf"/>
</dbReference>
<dbReference type="Proteomes" id="UP000655225">
    <property type="component" value="Unassembled WGS sequence"/>
</dbReference>
<dbReference type="InterPro" id="IPR042197">
    <property type="entry name" value="Apaf_helical"/>
</dbReference>
<sequence>MLPQRKIRVKCLKREEAWELFKETAGDKVINSDPDIPELARNIVKVCIGLPLFLITIGHIIFDERNPEEWRKASDQLEKSALEFPGMRSEVFLVLNFHRRISYHQKLKNVCLLESVHDEYTEVKIHSVHRNLAKWIACDCGKQNDNFLVQVRAGLIEVSNVDKWKKAEKISLMDNNIRELTEQPKCPNVLGWVVEEGNNQFPSSLEKISLLDLPKLDTIQVEGMPNLCFHNLCFVHIDCCDALKHLTWFGSVQCLQTLHLMEIEVICDDVVAVGQESKTFSKLKYIRFHALPELRSIYHNALPFPLEIMEILKCPKLKKLPLNSNIINNNLKWLKGEQSWWNELEREDETRKSFLFSCFEVPGSL</sequence>
<dbReference type="GO" id="GO:0043531">
    <property type="term" value="F:ADP binding"/>
    <property type="evidence" value="ECO:0007669"/>
    <property type="project" value="InterPro"/>
</dbReference>
<evidence type="ECO:0000256" key="1">
    <source>
        <dbReference type="ARBA" id="ARBA00022821"/>
    </source>
</evidence>
<keyword evidence="1" id="KW-0611">Plant defense</keyword>
<evidence type="ECO:0008006" key="4">
    <source>
        <dbReference type="Google" id="ProtNLM"/>
    </source>
</evidence>
<dbReference type="EMBL" id="JABCRI010000016">
    <property type="protein sequence ID" value="KAF8392076.1"/>
    <property type="molecule type" value="Genomic_DNA"/>
</dbReference>
<dbReference type="Gene3D" id="3.80.10.10">
    <property type="entry name" value="Ribonuclease Inhibitor"/>
    <property type="match status" value="1"/>
</dbReference>
<evidence type="ECO:0000313" key="3">
    <source>
        <dbReference type="Proteomes" id="UP000655225"/>
    </source>
</evidence>
<keyword evidence="3" id="KW-1185">Reference proteome</keyword>
<dbReference type="FunFam" id="1.10.8.430:FF:000003">
    <property type="entry name" value="Probable disease resistance protein At5g66910"/>
    <property type="match status" value="1"/>
</dbReference>
<dbReference type="SUPFAM" id="SSF52540">
    <property type="entry name" value="P-loop containing nucleoside triphosphate hydrolases"/>
    <property type="match status" value="1"/>
</dbReference>
<dbReference type="GO" id="GO:0006952">
    <property type="term" value="P:defense response"/>
    <property type="evidence" value="ECO:0007669"/>
    <property type="project" value="UniProtKB-KW"/>
</dbReference>
<name>A0A834YUW2_TETSI</name>
<protein>
    <recommendedName>
        <fullName evidence="4">NB-ARC domain-containing protein</fullName>
    </recommendedName>
</protein>
<gene>
    <name evidence="2" type="ORF">HHK36_022417</name>
</gene>